<sequence length="11" mass="1243">MAIVIIIIIIM</sequence>
<proteinExistence type="predicted"/>
<reference evidence="1" key="1">
    <citation type="submission" date="2014-11" db="EMBL/GenBank/DDBJ databases">
        <authorList>
            <person name="Amaro Gonzalez C."/>
        </authorList>
    </citation>
    <scope>NUCLEOTIDE SEQUENCE</scope>
</reference>
<organism evidence="1">
    <name type="scientific">Anguilla anguilla</name>
    <name type="common">European freshwater eel</name>
    <name type="synonym">Muraena anguilla</name>
    <dbReference type="NCBI Taxonomy" id="7936"/>
    <lineage>
        <taxon>Eukaryota</taxon>
        <taxon>Metazoa</taxon>
        <taxon>Chordata</taxon>
        <taxon>Craniata</taxon>
        <taxon>Vertebrata</taxon>
        <taxon>Euteleostomi</taxon>
        <taxon>Actinopterygii</taxon>
        <taxon>Neopterygii</taxon>
        <taxon>Teleostei</taxon>
        <taxon>Anguilliformes</taxon>
        <taxon>Anguillidae</taxon>
        <taxon>Anguilla</taxon>
    </lineage>
</organism>
<reference evidence="1" key="2">
    <citation type="journal article" date="2015" name="Fish Shellfish Immunol.">
        <title>Early steps in the European eel (Anguilla anguilla)-Vibrio vulnificus interaction in the gills: Role of the RtxA13 toxin.</title>
        <authorList>
            <person name="Callol A."/>
            <person name="Pajuelo D."/>
            <person name="Ebbesson L."/>
            <person name="Teles M."/>
            <person name="MacKenzie S."/>
            <person name="Amaro C."/>
        </authorList>
    </citation>
    <scope>NUCLEOTIDE SEQUENCE</scope>
</reference>
<name>A0A0E9U8P4_ANGAN</name>
<dbReference type="EMBL" id="GBXM01046465">
    <property type="protein sequence ID" value="JAH62112.1"/>
    <property type="molecule type" value="Transcribed_RNA"/>
</dbReference>
<evidence type="ECO:0000313" key="1">
    <source>
        <dbReference type="EMBL" id="JAH62112.1"/>
    </source>
</evidence>
<protein>
    <submittedName>
        <fullName evidence="1">Uncharacterized protein</fullName>
    </submittedName>
</protein>
<accession>A0A0E9U8P4</accession>